<dbReference type="InterPro" id="IPR002645">
    <property type="entry name" value="STAS_dom"/>
</dbReference>
<dbReference type="SUPFAM" id="SSF52091">
    <property type="entry name" value="SpoIIaa-like"/>
    <property type="match status" value="1"/>
</dbReference>
<dbReference type="Pfam" id="PF01740">
    <property type="entry name" value="STAS"/>
    <property type="match status" value="1"/>
</dbReference>
<evidence type="ECO:0000313" key="4">
    <source>
        <dbReference type="EMBL" id="OQW86161.1"/>
    </source>
</evidence>
<dbReference type="PANTHER" id="PTHR33495">
    <property type="entry name" value="ANTI-SIGMA FACTOR ANTAGONIST TM_1081-RELATED-RELATED"/>
    <property type="match status" value="1"/>
</dbReference>
<evidence type="ECO:0000256" key="2">
    <source>
        <dbReference type="RuleBase" id="RU003749"/>
    </source>
</evidence>
<evidence type="ECO:0000259" key="3">
    <source>
        <dbReference type="PROSITE" id="PS50801"/>
    </source>
</evidence>
<dbReference type="InterPro" id="IPR036513">
    <property type="entry name" value="STAS_dom_sf"/>
</dbReference>
<proteinExistence type="inferred from homology"/>
<comment type="caution">
    <text evidence="4">The sequence shown here is derived from an EMBL/GenBank/DDBJ whole genome shotgun (WGS) entry which is preliminary data.</text>
</comment>
<dbReference type="PANTHER" id="PTHR33495:SF2">
    <property type="entry name" value="ANTI-SIGMA FACTOR ANTAGONIST TM_1081-RELATED"/>
    <property type="match status" value="1"/>
</dbReference>
<protein>
    <recommendedName>
        <fullName evidence="2">Anti-sigma factor antagonist</fullName>
    </recommendedName>
</protein>
<dbReference type="EMBL" id="MTEI01000021">
    <property type="protein sequence ID" value="OQW86161.1"/>
    <property type="molecule type" value="Genomic_DNA"/>
</dbReference>
<sequence length="112" mass="12698">MELKGCIEDNDVLVIELREDNLDASNVREFKDAIGAVIHERTRVVLDMSGVKFVDSSGLGALISCLRQLNGRRGDFKLCAMSKTVRALFELMRMHRVFNIHDTREEAVRSFA</sequence>
<evidence type="ECO:0000256" key="1">
    <source>
        <dbReference type="ARBA" id="ARBA00009013"/>
    </source>
</evidence>
<dbReference type="CDD" id="cd07043">
    <property type="entry name" value="STAS_anti-anti-sigma_factors"/>
    <property type="match status" value="1"/>
</dbReference>
<feature type="domain" description="STAS" evidence="3">
    <location>
        <begin position="22"/>
        <end position="111"/>
    </location>
</feature>
<gene>
    <name evidence="4" type="ORF">BWK72_18585</name>
</gene>
<reference evidence="4 5" key="1">
    <citation type="submission" date="2017-01" db="EMBL/GenBank/DDBJ databases">
        <title>Novel large sulfur bacteria in the metagenomes of groundwater-fed chemosynthetic microbial mats in the Lake Huron basin.</title>
        <authorList>
            <person name="Sharrar A.M."/>
            <person name="Flood B.E."/>
            <person name="Bailey J.V."/>
            <person name="Jones D.S."/>
            <person name="Biddanda B."/>
            <person name="Ruberg S.A."/>
            <person name="Marcus D.N."/>
            <person name="Dick G.J."/>
        </authorList>
    </citation>
    <scope>NUCLEOTIDE SEQUENCE [LARGE SCALE GENOMIC DNA]</scope>
    <source>
        <strain evidence="4">A7</strain>
    </source>
</reference>
<dbReference type="Proteomes" id="UP000192505">
    <property type="component" value="Unassembled WGS sequence"/>
</dbReference>
<dbReference type="GO" id="GO:0043856">
    <property type="term" value="F:anti-sigma factor antagonist activity"/>
    <property type="evidence" value="ECO:0007669"/>
    <property type="project" value="InterPro"/>
</dbReference>
<dbReference type="Gene3D" id="3.30.750.24">
    <property type="entry name" value="STAS domain"/>
    <property type="match status" value="1"/>
</dbReference>
<evidence type="ECO:0000313" key="5">
    <source>
        <dbReference type="Proteomes" id="UP000192505"/>
    </source>
</evidence>
<dbReference type="InterPro" id="IPR003658">
    <property type="entry name" value="Anti-sigma_ant"/>
</dbReference>
<dbReference type="PROSITE" id="PS50801">
    <property type="entry name" value="STAS"/>
    <property type="match status" value="1"/>
</dbReference>
<accession>A0A1W9KPT8</accession>
<name>A0A1W9KPT8_9BURK</name>
<dbReference type="AlphaFoldDB" id="A0A1W9KPT8"/>
<dbReference type="NCBIfam" id="TIGR00377">
    <property type="entry name" value="ant_ant_sig"/>
    <property type="match status" value="1"/>
</dbReference>
<comment type="similarity">
    <text evidence="1 2">Belongs to the anti-sigma-factor antagonist family.</text>
</comment>
<organism evidence="4 5">
    <name type="scientific">Rhodoferax ferrireducens</name>
    <dbReference type="NCBI Taxonomy" id="192843"/>
    <lineage>
        <taxon>Bacteria</taxon>
        <taxon>Pseudomonadati</taxon>
        <taxon>Pseudomonadota</taxon>
        <taxon>Betaproteobacteria</taxon>
        <taxon>Burkholderiales</taxon>
        <taxon>Comamonadaceae</taxon>
        <taxon>Rhodoferax</taxon>
    </lineage>
</organism>